<evidence type="ECO:0000256" key="6">
    <source>
        <dbReference type="SAM" id="MobiDB-lite"/>
    </source>
</evidence>
<feature type="transmembrane region" description="Helical" evidence="7">
    <location>
        <begin position="79"/>
        <end position="101"/>
    </location>
</feature>
<dbReference type="GO" id="GO:0022857">
    <property type="term" value="F:transmembrane transporter activity"/>
    <property type="evidence" value="ECO:0007669"/>
    <property type="project" value="InterPro"/>
</dbReference>
<dbReference type="GO" id="GO:0012505">
    <property type="term" value="C:endomembrane system"/>
    <property type="evidence" value="ECO:0007669"/>
    <property type="project" value="UniProtKB-SubCell"/>
</dbReference>
<feature type="compositionally biased region" description="Pro residues" evidence="6">
    <location>
        <begin position="7"/>
        <end position="21"/>
    </location>
</feature>
<keyword evidence="2" id="KW-0813">Transport</keyword>
<evidence type="ECO:0000313" key="10">
    <source>
        <dbReference type="Proteomes" id="UP001161325"/>
    </source>
</evidence>
<dbReference type="PANTHER" id="PTHR23519">
    <property type="entry name" value="AUTOPHAGY-RELATED PROTEIN 22"/>
    <property type="match status" value="1"/>
</dbReference>
<comment type="subcellular location">
    <subcellularLocation>
        <location evidence="1">Endomembrane system</location>
        <topology evidence="1">Multi-pass membrane protein</topology>
    </subcellularLocation>
</comment>
<evidence type="ECO:0000256" key="3">
    <source>
        <dbReference type="ARBA" id="ARBA00022692"/>
    </source>
</evidence>
<dbReference type="EMBL" id="BRXS01000001">
    <property type="protein sequence ID" value="GLC23888.1"/>
    <property type="molecule type" value="Genomic_DNA"/>
</dbReference>
<dbReference type="SUPFAM" id="SSF103473">
    <property type="entry name" value="MFS general substrate transporter"/>
    <property type="match status" value="1"/>
</dbReference>
<dbReference type="InterPro" id="IPR036259">
    <property type="entry name" value="MFS_trans_sf"/>
</dbReference>
<dbReference type="Pfam" id="PF11700">
    <property type="entry name" value="ATG22"/>
    <property type="match status" value="1"/>
</dbReference>
<proteinExistence type="predicted"/>
<keyword evidence="5 7" id="KW-0472">Membrane</keyword>
<feature type="transmembrane region" description="Helical" evidence="7">
    <location>
        <begin position="138"/>
        <end position="161"/>
    </location>
</feature>
<keyword evidence="3 7" id="KW-0812">Transmembrane</keyword>
<keyword evidence="10" id="KW-1185">Reference proteome</keyword>
<dbReference type="InterPro" id="IPR050495">
    <property type="entry name" value="ATG22/LtaA_families"/>
</dbReference>
<dbReference type="RefSeq" id="WP_284348334.1">
    <property type="nucleotide sequence ID" value="NZ_BRXS01000001.1"/>
</dbReference>
<feature type="transmembrane region" description="Helical" evidence="7">
    <location>
        <begin position="47"/>
        <end position="67"/>
    </location>
</feature>
<feature type="region of interest" description="Disordered" evidence="6">
    <location>
        <begin position="1"/>
        <end position="21"/>
    </location>
</feature>
<feature type="transmembrane region" description="Helical" evidence="7">
    <location>
        <begin position="113"/>
        <end position="132"/>
    </location>
</feature>
<evidence type="ECO:0000256" key="2">
    <source>
        <dbReference type="ARBA" id="ARBA00022448"/>
    </source>
</evidence>
<feature type="transmembrane region" description="Helical" evidence="7">
    <location>
        <begin position="366"/>
        <end position="388"/>
    </location>
</feature>
<evidence type="ECO:0000256" key="4">
    <source>
        <dbReference type="ARBA" id="ARBA00022989"/>
    </source>
</evidence>
<evidence type="ECO:0000256" key="1">
    <source>
        <dbReference type="ARBA" id="ARBA00004127"/>
    </source>
</evidence>
<feature type="transmembrane region" description="Helical" evidence="7">
    <location>
        <begin position="342"/>
        <end position="360"/>
    </location>
</feature>
<comment type="caution">
    <text evidence="9">The sequence shown here is derived from an EMBL/GenBank/DDBJ whole genome shotgun (WGS) entry which is preliminary data.</text>
</comment>
<dbReference type="AlphaFoldDB" id="A0AA37QDR7"/>
<dbReference type="Proteomes" id="UP001161325">
    <property type="component" value="Unassembled WGS sequence"/>
</dbReference>
<feature type="transmembrane region" description="Helical" evidence="7">
    <location>
        <begin position="428"/>
        <end position="447"/>
    </location>
</feature>
<name>A0AA37QDR7_9BACT</name>
<feature type="transmembrane region" description="Helical" evidence="7">
    <location>
        <begin position="311"/>
        <end position="335"/>
    </location>
</feature>
<protein>
    <submittedName>
        <fullName evidence="9">Permease</fullName>
    </submittedName>
</protein>
<feature type="transmembrane region" description="Helical" evidence="7">
    <location>
        <begin position="277"/>
        <end position="299"/>
    </location>
</feature>
<evidence type="ECO:0000256" key="7">
    <source>
        <dbReference type="SAM" id="Phobius"/>
    </source>
</evidence>
<evidence type="ECO:0000259" key="8">
    <source>
        <dbReference type="PROSITE" id="PS50850"/>
    </source>
</evidence>
<gene>
    <name evidence="9" type="ORF">rosag_04010</name>
</gene>
<sequence length="471" mass="48723">MEAVPAPTAPPTPYAPPAPPTPERPAGLLARLGLGTPALRAWAMYDWANSAIFTVVVTAVFPTYFARVPASALPGATATARYSLATTIALLVAVVLSPVVGAIGDARPVKKRLLGLCVGVGALATAALGLAGDGDWRLALLAFGVVNVAVNASTVVYDALLPHLAPREDLDRASAAGYAIGYLGGGVALAVALLAILKPEWLGLGALAAREPSAPTRVAFVGVAAWWALFTLPLLRRVPEPPAAPATDASPGTVVVVREAFRGLAHTVRTLRRMPDAWRFLIAFVLYNDAINTIIRMAAVYGSELGLGQTSLIGAILVVQFLGIPFAFAFGWLAGKVGAKRSILGALAVYGVISAIAYALRTERDFWVLAILVATVQGGAQALSRSLYASLVPASRSGEFFGLFSVFSRFGGMMGPLAMALVTTLTGSSRLGIVSVVLFFAAGAFVLSRVDVARGRGQAVALDEAEGATPV</sequence>
<dbReference type="PANTHER" id="PTHR23519:SF1">
    <property type="entry name" value="AUTOPHAGY-RELATED PROTEIN 22"/>
    <property type="match status" value="1"/>
</dbReference>
<dbReference type="InterPro" id="IPR020846">
    <property type="entry name" value="MFS_dom"/>
</dbReference>
<keyword evidence="4 7" id="KW-1133">Transmembrane helix</keyword>
<dbReference type="Gene3D" id="1.20.1250.20">
    <property type="entry name" value="MFS general substrate transporter like domains"/>
    <property type="match status" value="1"/>
</dbReference>
<feature type="transmembrane region" description="Helical" evidence="7">
    <location>
        <begin position="173"/>
        <end position="197"/>
    </location>
</feature>
<dbReference type="PROSITE" id="PS50850">
    <property type="entry name" value="MFS"/>
    <property type="match status" value="1"/>
</dbReference>
<dbReference type="InterPro" id="IPR024671">
    <property type="entry name" value="Atg22-like"/>
</dbReference>
<organism evidence="9 10">
    <name type="scientific">Roseisolibacter agri</name>
    <dbReference type="NCBI Taxonomy" id="2014610"/>
    <lineage>
        <taxon>Bacteria</taxon>
        <taxon>Pseudomonadati</taxon>
        <taxon>Gemmatimonadota</taxon>
        <taxon>Gemmatimonadia</taxon>
        <taxon>Gemmatimonadales</taxon>
        <taxon>Gemmatimonadaceae</taxon>
        <taxon>Roseisolibacter</taxon>
    </lineage>
</organism>
<reference evidence="9" key="1">
    <citation type="submission" date="2022-08" db="EMBL/GenBank/DDBJ databases">
        <title>Draft genome sequencing of Roseisolibacter agri AW1220.</title>
        <authorList>
            <person name="Tobiishi Y."/>
            <person name="Tonouchi A."/>
        </authorList>
    </citation>
    <scope>NUCLEOTIDE SEQUENCE</scope>
    <source>
        <strain evidence="9">AW1220</strain>
    </source>
</reference>
<evidence type="ECO:0000256" key="5">
    <source>
        <dbReference type="ARBA" id="ARBA00023136"/>
    </source>
</evidence>
<evidence type="ECO:0000313" key="9">
    <source>
        <dbReference type="EMBL" id="GLC23888.1"/>
    </source>
</evidence>
<feature type="domain" description="Major facilitator superfamily (MFS) profile" evidence="8">
    <location>
        <begin position="26"/>
        <end position="454"/>
    </location>
</feature>
<feature type="transmembrane region" description="Helical" evidence="7">
    <location>
        <begin position="400"/>
        <end position="422"/>
    </location>
</feature>
<accession>A0AA37QDR7</accession>